<dbReference type="STRING" id="1169540.A0A0G4EFG4"/>
<evidence type="ECO:0000313" key="4">
    <source>
        <dbReference type="Proteomes" id="UP000041254"/>
    </source>
</evidence>
<feature type="compositionally biased region" description="Basic residues" evidence="1">
    <location>
        <begin position="170"/>
        <end position="182"/>
    </location>
</feature>
<sequence>MSRKFYDRLLSGSGVQSKPFKSSFGEVMLKKMGWKEGNGLGREQQGTTSCLQIKKREQALGLGADSKDAPEEQWKNWWGDLYNNIANKIQTHHTTHDSDDDSEADETAHSPSTKKHRRHSDELLAACKGRTCRKADRMAGKLQRIQAQDAASNHHPSQPHRATPSFAHKVPAKKANKKRKATHLQLLEEHHDHTSEHADGHGHDIATGSPLPSASKKAKKKQKAGRVTEIDGGSNTEEARSPERAGWHGSFPAAAAATSAAAAADGAKKAKKKGRKAKKGAE</sequence>
<dbReference type="VEuPathDB" id="CryptoDB:Vbra_11670"/>
<dbReference type="OrthoDB" id="29523at2759"/>
<feature type="compositionally biased region" description="Polar residues" evidence="1">
    <location>
        <begin position="145"/>
        <end position="156"/>
    </location>
</feature>
<dbReference type="EMBL" id="CDMY01000226">
    <property type="protein sequence ID" value="CEL94736.1"/>
    <property type="molecule type" value="Genomic_DNA"/>
</dbReference>
<dbReference type="Pfam" id="PF01585">
    <property type="entry name" value="G-patch"/>
    <property type="match status" value="1"/>
</dbReference>
<feature type="domain" description="G-patch" evidence="2">
    <location>
        <begin position="21"/>
        <end position="67"/>
    </location>
</feature>
<accession>A0A0G4EFG4</accession>
<feature type="compositionally biased region" description="Basic and acidic residues" evidence="1">
    <location>
        <begin position="237"/>
        <end position="246"/>
    </location>
</feature>
<evidence type="ECO:0000313" key="3">
    <source>
        <dbReference type="EMBL" id="CEL94736.1"/>
    </source>
</evidence>
<evidence type="ECO:0000259" key="2">
    <source>
        <dbReference type="PROSITE" id="PS50174"/>
    </source>
</evidence>
<protein>
    <recommendedName>
        <fullName evidence="2">G-patch domain-containing protein</fullName>
    </recommendedName>
</protein>
<dbReference type="SMART" id="SM00443">
    <property type="entry name" value="G_patch"/>
    <property type="match status" value="1"/>
</dbReference>
<feature type="compositionally biased region" description="Basic and acidic residues" evidence="1">
    <location>
        <begin position="186"/>
        <end position="204"/>
    </location>
</feature>
<dbReference type="GO" id="GO:0003676">
    <property type="term" value="F:nucleic acid binding"/>
    <property type="evidence" value="ECO:0007669"/>
    <property type="project" value="InterPro"/>
</dbReference>
<dbReference type="InParanoid" id="A0A0G4EFG4"/>
<reference evidence="3 4" key="1">
    <citation type="submission" date="2014-11" db="EMBL/GenBank/DDBJ databases">
        <authorList>
            <person name="Zhu J."/>
            <person name="Qi W."/>
            <person name="Song R."/>
        </authorList>
    </citation>
    <scope>NUCLEOTIDE SEQUENCE [LARGE SCALE GENOMIC DNA]</scope>
</reference>
<gene>
    <name evidence="3" type="ORF">Vbra_11670</name>
</gene>
<dbReference type="InterPro" id="IPR000467">
    <property type="entry name" value="G_patch_dom"/>
</dbReference>
<organism evidence="3 4">
    <name type="scientific">Vitrella brassicaformis (strain CCMP3155)</name>
    <dbReference type="NCBI Taxonomy" id="1169540"/>
    <lineage>
        <taxon>Eukaryota</taxon>
        <taxon>Sar</taxon>
        <taxon>Alveolata</taxon>
        <taxon>Colpodellida</taxon>
        <taxon>Vitrellaceae</taxon>
        <taxon>Vitrella</taxon>
    </lineage>
</organism>
<dbReference type="InterPro" id="IPR050656">
    <property type="entry name" value="PINX1"/>
</dbReference>
<feature type="compositionally biased region" description="Basic residues" evidence="1">
    <location>
        <begin position="269"/>
        <end position="282"/>
    </location>
</feature>
<evidence type="ECO:0000256" key="1">
    <source>
        <dbReference type="SAM" id="MobiDB-lite"/>
    </source>
</evidence>
<dbReference type="PANTHER" id="PTHR23149">
    <property type="entry name" value="G PATCH DOMAIN CONTAINING PROTEIN"/>
    <property type="match status" value="1"/>
</dbReference>
<dbReference type="Proteomes" id="UP000041254">
    <property type="component" value="Unassembled WGS sequence"/>
</dbReference>
<keyword evidence="4" id="KW-1185">Reference proteome</keyword>
<name>A0A0G4EFG4_VITBC</name>
<proteinExistence type="predicted"/>
<dbReference type="AlphaFoldDB" id="A0A0G4EFG4"/>
<dbReference type="PROSITE" id="PS50174">
    <property type="entry name" value="G_PATCH"/>
    <property type="match status" value="1"/>
</dbReference>
<feature type="region of interest" description="Disordered" evidence="1">
    <location>
        <begin position="92"/>
        <end position="282"/>
    </location>
</feature>
<feature type="compositionally biased region" description="Low complexity" evidence="1">
    <location>
        <begin position="253"/>
        <end position="265"/>
    </location>
</feature>